<protein>
    <submittedName>
        <fullName evidence="2">Uncharacterized protein</fullName>
    </submittedName>
</protein>
<accession>A0A7N9CYL8</accession>
<feature type="compositionally biased region" description="Polar residues" evidence="1">
    <location>
        <begin position="218"/>
        <end position="227"/>
    </location>
</feature>
<organism evidence="2 3">
    <name type="scientific">Macaca fascicularis</name>
    <name type="common">Crab-eating macaque</name>
    <name type="synonym">Cynomolgus monkey</name>
    <dbReference type="NCBI Taxonomy" id="9541"/>
    <lineage>
        <taxon>Eukaryota</taxon>
        <taxon>Metazoa</taxon>
        <taxon>Chordata</taxon>
        <taxon>Craniata</taxon>
        <taxon>Vertebrata</taxon>
        <taxon>Euteleostomi</taxon>
        <taxon>Mammalia</taxon>
        <taxon>Eutheria</taxon>
        <taxon>Euarchontoglires</taxon>
        <taxon>Primates</taxon>
        <taxon>Haplorrhini</taxon>
        <taxon>Catarrhini</taxon>
        <taxon>Cercopithecidae</taxon>
        <taxon>Cercopithecinae</taxon>
        <taxon>Macaca</taxon>
    </lineage>
</organism>
<reference evidence="2" key="3">
    <citation type="submission" date="2025-09" db="UniProtKB">
        <authorList>
            <consortium name="Ensembl"/>
        </authorList>
    </citation>
    <scope>IDENTIFICATION</scope>
</reference>
<dbReference type="Ensembl" id="ENSMFAT00000093673.1">
    <property type="protein sequence ID" value="ENSMFAP00000057974.1"/>
    <property type="gene ID" value="ENSMFAG00000054107.1"/>
</dbReference>
<name>A0A7N9CYL8_MACFA</name>
<proteinExistence type="predicted"/>
<evidence type="ECO:0000313" key="2">
    <source>
        <dbReference type="Ensembl" id="ENSMFAP00000057974.1"/>
    </source>
</evidence>
<evidence type="ECO:0000313" key="3">
    <source>
        <dbReference type="Proteomes" id="UP000233100"/>
    </source>
</evidence>
<dbReference type="GeneTree" id="ENSGT00980000202117"/>
<dbReference type="Proteomes" id="UP000233100">
    <property type="component" value="Chromosome 4"/>
</dbReference>
<evidence type="ECO:0000256" key="1">
    <source>
        <dbReference type="SAM" id="MobiDB-lite"/>
    </source>
</evidence>
<reference evidence="2" key="2">
    <citation type="submission" date="2025-08" db="UniProtKB">
        <authorList>
            <consortium name="Ensembl"/>
        </authorList>
    </citation>
    <scope>IDENTIFICATION</scope>
</reference>
<sequence length="227" mass="26187">MPKPCKKCLSPPTVILSPPQSCGMVRPIKPLILPSLQYVFISSVKRTHIVNWFQEWGVVEKTPKNVEATLDWVTDRGWNSLEGSKNDRKMWASFEPPRDLLNSFDKNADSDMNNKVQPEVVSDGDEKLFGKRNKGDCCYVLPKRLAAFCPCPRDSWNFELERDDLRYLAEEISKQQNIQEVTWVLLKAFCFKRETEHNSSEKLQSGDTVEKKNPFFRKNSSQLQKSA</sequence>
<feature type="region of interest" description="Disordered" evidence="1">
    <location>
        <begin position="197"/>
        <end position="227"/>
    </location>
</feature>
<reference evidence="2 3" key="1">
    <citation type="submission" date="2013-03" db="EMBL/GenBank/DDBJ databases">
        <authorList>
            <person name="Warren W."/>
            <person name="Wilson R.K."/>
        </authorList>
    </citation>
    <scope>NUCLEOTIDE SEQUENCE</scope>
</reference>
<keyword evidence="3" id="KW-1185">Reference proteome</keyword>
<dbReference type="AlphaFoldDB" id="A0A7N9CYL8"/>